<feature type="transmembrane region" description="Helical" evidence="1">
    <location>
        <begin position="72"/>
        <end position="91"/>
    </location>
</feature>
<accession>A0A3E2V7U1</accession>
<name>A0A3E2V7U1_9FIRM</name>
<protein>
    <submittedName>
        <fullName evidence="2">Uncharacterized protein</fullName>
    </submittedName>
</protein>
<proteinExistence type="predicted"/>
<dbReference type="EMBL" id="QVEZ01000002">
    <property type="protein sequence ID" value="RGC06581.1"/>
    <property type="molecule type" value="Genomic_DNA"/>
</dbReference>
<dbReference type="Pfam" id="PF19880">
    <property type="entry name" value="DUF6353"/>
    <property type="match status" value="1"/>
</dbReference>
<evidence type="ECO:0000256" key="1">
    <source>
        <dbReference type="SAM" id="Phobius"/>
    </source>
</evidence>
<keyword evidence="1" id="KW-1133">Transmembrane helix</keyword>
<keyword evidence="1" id="KW-0812">Transmembrane</keyword>
<reference evidence="2 3" key="1">
    <citation type="submission" date="2018-08" db="EMBL/GenBank/DDBJ databases">
        <title>A genome reference for cultivated species of the human gut microbiota.</title>
        <authorList>
            <person name="Zou Y."/>
            <person name="Xue W."/>
            <person name="Luo G."/>
        </authorList>
    </citation>
    <scope>NUCLEOTIDE SEQUENCE [LARGE SCALE GENOMIC DNA]</scope>
    <source>
        <strain evidence="2 3">AM42-11AC</strain>
    </source>
</reference>
<organism evidence="2 3">
    <name type="scientific">Faecalibacterium prausnitzii</name>
    <dbReference type="NCBI Taxonomy" id="853"/>
    <lineage>
        <taxon>Bacteria</taxon>
        <taxon>Bacillati</taxon>
        <taxon>Bacillota</taxon>
        <taxon>Clostridia</taxon>
        <taxon>Eubacteriales</taxon>
        <taxon>Oscillospiraceae</taxon>
        <taxon>Faecalibacterium</taxon>
    </lineage>
</organism>
<sequence>MNLKTFAKAVRRSAGKNASKILGGLAITGSITAVYFAVTATPKAMILLDEKKQELGVEKLDVKTIVKTAGPVYVPTALSMVLSAGCVIGAVHVDERRNAALAAACTLSESALKTYQDKVLEAIGPEKEQEIRETIALEKMAKCPEPATIQPAKNLAATDVSYDQRVKCWESLTNTYFWTTKAMIEKAVNGVNKQLLSDFRVSENDLFDYLGIDHCVNGDLLGWDTDSGLNVDIFYASRLDEDGMPCLTLEYHTPPKWLGGY</sequence>
<keyword evidence="1" id="KW-0472">Membrane</keyword>
<comment type="caution">
    <text evidence="2">The sequence shown here is derived from an EMBL/GenBank/DDBJ whole genome shotgun (WGS) entry which is preliminary data.</text>
</comment>
<dbReference type="RefSeq" id="WP_117535326.1">
    <property type="nucleotide sequence ID" value="NZ_QVEZ01000002.1"/>
</dbReference>
<feature type="transmembrane region" description="Helical" evidence="1">
    <location>
        <begin position="21"/>
        <end position="38"/>
    </location>
</feature>
<evidence type="ECO:0000313" key="3">
    <source>
        <dbReference type="Proteomes" id="UP000261079"/>
    </source>
</evidence>
<gene>
    <name evidence="2" type="ORF">DW905_04745</name>
</gene>
<dbReference type="AlphaFoldDB" id="A0A3E2V7U1"/>
<dbReference type="Proteomes" id="UP000261079">
    <property type="component" value="Unassembled WGS sequence"/>
</dbReference>
<dbReference type="InterPro" id="IPR045933">
    <property type="entry name" value="DUF6353"/>
</dbReference>
<evidence type="ECO:0000313" key="2">
    <source>
        <dbReference type="EMBL" id="RGC06581.1"/>
    </source>
</evidence>